<keyword evidence="4 5" id="KW-0727">SH2 domain</keyword>
<keyword evidence="2" id="KW-0734">Signal transduction inhibitor</keyword>
<dbReference type="InterPro" id="IPR000980">
    <property type="entry name" value="SH2"/>
</dbReference>
<keyword evidence="3" id="KW-0833">Ubl conjugation pathway</keyword>
<dbReference type="AlphaFoldDB" id="A0AAD9QHK9"/>
<evidence type="ECO:0000313" key="9">
    <source>
        <dbReference type="Proteomes" id="UP001249851"/>
    </source>
</evidence>
<evidence type="ECO:0000256" key="5">
    <source>
        <dbReference type="PROSITE-ProRule" id="PRU00191"/>
    </source>
</evidence>
<dbReference type="GO" id="GO:0035556">
    <property type="term" value="P:intracellular signal transduction"/>
    <property type="evidence" value="ECO:0007669"/>
    <property type="project" value="InterPro"/>
</dbReference>
<evidence type="ECO:0000259" key="6">
    <source>
        <dbReference type="PROSITE" id="PS50001"/>
    </source>
</evidence>
<dbReference type="GO" id="GO:0009968">
    <property type="term" value="P:negative regulation of signal transduction"/>
    <property type="evidence" value="ECO:0007669"/>
    <property type="project" value="UniProtKB-KW"/>
</dbReference>
<dbReference type="SMART" id="SM00252">
    <property type="entry name" value="SH2"/>
    <property type="match status" value="1"/>
</dbReference>
<evidence type="ECO:0000259" key="7">
    <source>
        <dbReference type="PROSITE" id="PS50225"/>
    </source>
</evidence>
<keyword evidence="9" id="KW-1185">Reference proteome</keyword>
<dbReference type="InterPro" id="IPR036860">
    <property type="entry name" value="SH2_dom_sf"/>
</dbReference>
<name>A0AAD9QHK9_ACRCE</name>
<organism evidence="8 9">
    <name type="scientific">Acropora cervicornis</name>
    <name type="common">Staghorn coral</name>
    <dbReference type="NCBI Taxonomy" id="6130"/>
    <lineage>
        <taxon>Eukaryota</taxon>
        <taxon>Metazoa</taxon>
        <taxon>Cnidaria</taxon>
        <taxon>Anthozoa</taxon>
        <taxon>Hexacorallia</taxon>
        <taxon>Scleractinia</taxon>
        <taxon>Astrocoeniina</taxon>
        <taxon>Acroporidae</taxon>
        <taxon>Acropora</taxon>
    </lineage>
</organism>
<feature type="domain" description="SH2" evidence="6">
    <location>
        <begin position="19"/>
        <end position="136"/>
    </location>
</feature>
<dbReference type="Pfam" id="PF00017">
    <property type="entry name" value="SH2"/>
    <property type="match status" value="1"/>
</dbReference>
<gene>
    <name evidence="8" type="ORF">P5673_015449</name>
</gene>
<dbReference type="PROSITE" id="PS50001">
    <property type="entry name" value="SH2"/>
    <property type="match status" value="1"/>
</dbReference>
<dbReference type="GO" id="GO:0046935">
    <property type="term" value="F:1-phosphatidylinositol-3-kinase regulator activity"/>
    <property type="evidence" value="ECO:0007669"/>
    <property type="project" value="TreeGrafter"/>
</dbReference>
<dbReference type="GO" id="GO:0046854">
    <property type="term" value="P:phosphatidylinositol phosphate biosynthetic process"/>
    <property type="evidence" value="ECO:0007669"/>
    <property type="project" value="TreeGrafter"/>
</dbReference>
<evidence type="ECO:0000256" key="2">
    <source>
        <dbReference type="ARBA" id="ARBA00022700"/>
    </source>
</evidence>
<dbReference type="Proteomes" id="UP001249851">
    <property type="component" value="Unassembled WGS sequence"/>
</dbReference>
<dbReference type="GO" id="GO:0005942">
    <property type="term" value="C:phosphatidylinositol 3-kinase complex"/>
    <property type="evidence" value="ECO:0007669"/>
    <property type="project" value="TreeGrafter"/>
</dbReference>
<feature type="domain" description="SOCS box" evidence="7">
    <location>
        <begin position="131"/>
        <end position="179"/>
    </location>
</feature>
<dbReference type="PANTHER" id="PTHR10155:SF16">
    <property type="entry name" value="SUPPRESSOR OF CYTOKINE SIGNALING 2"/>
    <property type="match status" value="1"/>
</dbReference>
<accession>A0AAD9QHK9</accession>
<evidence type="ECO:0000256" key="3">
    <source>
        <dbReference type="ARBA" id="ARBA00022786"/>
    </source>
</evidence>
<proteinExistence type="predicted"/>
<dbReference type="EMBL" id="JARQWQ010000032">
    <property type="protein sequence ID" value="KAK2561479.1"/>
    <property type="molecule type" value="Genomic_DNA"/>
</dbReference>
<reference evidence="8" key="1">
    <citation type="journal article" date="2023" name="G3 (Bethesda)">
        <title>Whole genome assembly and annotation of the endangered Caribbean coral Acropora cervicornis.</title>
        <authorList>
            <person name="Selwyn J.D."/>
            <person name="Vollmer S.V."/>
        </authorList>
    </citation>
    <scope>NUCLEOTIDE SEQUENCE</scope>
    <source>
        <strain evidence="8">K2</strain>
    </source>
</reference>
<reference evidence="8" key="2">
    <citation type="journal article" date="2023" name="Science">
        <title>Genomic signatures of disease resistance in endangered staghorn corals.</title>
        <authorList>
            <person name="Vollmer S.V."/>
            <person name="Selwyn J.D."/>
            <person name="Despard B.A."/>
            <person name="Roesel C.L."/>
        </authorList>
    </citation>
    <scope>NUCLEOTIDE SEQUENCE</scope>
    <source>
        <strain evidence="8">K2</strain>
    </source>
</reference>
<dbReference type="PANTHER" id="PTHR10155">
    <property type="entry name" value="PHOSPHATIDYLINOSITOL 3-KINASE REGULATORY SUBUNIT"/>
    <property type="match status" value="1"/>
</dbReference>
<evidence type="ECO:0000256" key="1">
    <source>
        <dbReference type="ARBA" id="ARBA00022604"/>
    </source>
</evidence>
<evidence type="ECO:0000256" key="4">
    <source>
        <dbReference type="ARBA" id="ARBA00022999"/>
    </source>
</evidence>
<keyword evidence="1" id="KW-0341">Growth regulation</keyword>
<evidence type="ECO:0000313" key="8">
    <source>
        <dbReference type="EMBL" id="KAK2561479.1"/>
    </source>
</evidence>
<comment type="caution">
    <text evidence="8">The sequence shown here is derived from an EMBL/GenBank/DDBJ whole genome shotgun (WGS) entry which is preliminary data.</text>
</comment>
<dbReference type="InterPro" id="IPR036036">
    <property type="entry name" value="SOCS_box-like_dom_sf"/>
</dbReference>
<dbReference type="InterPro" id="IPR001496">
    <property type="entry name" value="SOCS_box"/>
</dbReference>
<dbReference type="SUPFAM" id="SSF158235">
    <property type="entry name" value="SOCS box-like"/>
    <property type="match status" value="1"/>
</dbReference>
<dbReference type="PROSITE" id="PS50225">
    <property type="entry name" value="SOCS"/>
    <property type="match status" value="1"/>
</dbReference>
<dbReference type="SUPFAM" id="SSF55550">
    <property type="entry name" value="SH2 domain"/>
    <property type="match status" value="1"/>
</dbReference>
<protein>
    <submittedName>
        <fullName evidence="8">Suppressor of cytokine signaling 3</fullName>
    </submittedName>
</protein>
<dbReference type="Gene3D" id="3.30.505.10">
    <property type="entry name" value="SH2 domain"/>
    <property type="match status" value="1"/>
</dbReference>
<sequence length="180" mass="20589">MIRRLSLEPVLKRLQQSGFYYGSITAIQAKTLLQDQAVGKFLVRDSSDTRHLFTITLVTSNGVTNIRIIFCKSFFSLDKNDAFTRQPISNDSEKDQATPKFDCVVKLVFYYMLSSRILFKKNGIATGHTFLLLSPLYKEVSSLQHLCRRTLHSQILTAKYESTAISNQLRCYLTAYPYPV</sequence>